<evidence type="ECO:0000313" key="3">
    <source>
        <dbReference type="EMBL" id="EEF29332.1"/>
    </source>
</evidence>
<feature type="domain" description="AIR12 DOMON" evidence="2">
    <location>
        <begin position="1"/>
        <end position="89"/>
    </location>
</feature>
<dbReference type="InterPro" id="IPR045265">
    <property type="entry name" value="AIR12_DOMON"/>
</dbReference>
<feature type="transmembrane region" description="Helical" evidence="1">
    <location>
        <begin position="91"/>
        <end position="111"/>
    </location>
</feature>
<gene>
    <name evidence="3" type="ORF">RCOM_0318480</name>
</gene>
<keyword evidence="4" id="KW-1185">Reference proteome</keyword>
<dbReference type="InParanoid" id="B9T493"/>
<dbReference type="eggNOG" id="KOG4293">
    <property type="taxonomic scope" value="Eukaryota"/>
</dbReference>
<keyword evidence="1" id="KW-0812">Transmembrane</keyword>
<name>B9T493_RICCO</name>
<evidence type="ECO:0000259" key="2">
    <source>
        <dbReference type="Pfam" id="PF04526"/>
    </source>
</evidence>
<dbReference type="Proteomes" id="UP000008311">
    <property type="component" value="Unassembled WGS sequence"/>
</dbReference>
<accession>B9T493</accession>
<dbReference type="STRING" id="3988.B9T493"/>
<protein>
    <recommendedName>
        <fullName evidence="2">AIR12 DOMON domain-containing protein</fullName>
    </recommendedName>
</protein>
<dbReference type="EMBL" id="EQ974458">
    <property type="protein sequence ID" value="EEF29332.1"/>
    <property type="molecule type" value="Genomic_DNA"/>
</dbReference>
<dbReference type="Pfam" id="PF04526">
    <property type="entry name" value="DUF568"/>
    <property type="match status" value="1"/>
</dbReference>
<dbReference type="AlphaFoldDB" id="B9T493"/>
<proteinExistence type="predicted"/>
<keyword evidence="1" id="KW-0472">Membrane</keyword>
<evidence type="ECO:0000313" key="4">
    <source>
        <dbReference type="Proteomes" id="UP000008311"/>
    </source>
</evidence>
<dbReference type="PANTHER" id="PTHR23130">
    <property type="entry name" value="CYTOCHROME B561 AND DOMON DOMAIN-CONTAINING PROTEIN"/>
    <property type="match status" value="1"/>
</dbReference>
<reference evidence="4" key="1">
    <citation type="journal article" date="2010" name="Nat. Biotechnol.">
        <title>Draft genome sequence of the oilseed species Ricinus communis.</title>
        <authorList>
            <person name="Chan A.P."/>
            <person name="Crabtree J."/>
            <person name="Zhao Q."/>
            <person name="Lorenzi H."/>
            <person name="Orvis J."/>
            <person name="Puiu D."/>
            <person name="Melake-Berhan A."/>
            <person name="Jones K.M."/>
            <person name="Redman J."/>
            <person name="Chen G."/>
            <person name="Cahoon E.B."/>
            <person name="Gedil M."/>
            <person name="Stanke M."/>
            <person name="Haas B.J."/>
            <person name="Wortman J.R."/>
            <person name="Fraser-Liggett C.M."/>
            <person name="Ravel J."/>
            <person name="Rabinowicz P.D."/>
        </authorList>
    </citation>
    <scope>NUCLEOTIDE SEQUENCE [LARGE SCALE GENOMIC DNA]</scope>
    <source>
        <strain evidence="4">cv. Hale</strain>
    </source>
</reference>
<evidence type="ECO:0000256" key="1">
    <source>
        <dbReference type="SAM" id="Phobius"/>
    </source>
</evidence>
<organism evidence="3 4">
    <name type="scientific">Ricinus communis</name>
    <name type="common">Castor bean</name>
    <dbReference type="NCBI Taxonomy" id="3988"/>
    <lineage>
        <taxon>Eukaryota</taxon>
        <taxon>Viridiplantae</taxon>
        <taxon>Streptophyta</taxon>
        <taxon>Embryophyta</taxon>
        <taxon>Tracheophyta</taxon>
        <taxon>Spermatophyta</taxon>
        <taxon>Magnoliopsida</taxon>
        <taxon>eudicotyledons</taxon>
        <taxon>Gunneridae</taxon>
        <taxon>Pentapetalae</taxon>
        <taxon>rosids</taxon>
        <taxon>fabids</taxon>
        <taxon>Malpighiales</taxon>
        <taxon>Euphorbiaceae</taxon>
        <taxon>Acalyphoideae</taxon>
        <taxon>Acalypheae</taxon>
        <taxon>Ricinus</taxon>
    </lineage>
</organism>
<keyword evidence="1" id="KW-1133">Transmembrane helix</keyword>
<dbReference type="PANTHER" id="PTHR23130:SF204">
    <property type="entry name" value="DOMON DOMAIN-CONTAINING PROTEIN"/>
    <property type="match status" value="1"/>
</dbReference>
<sequence length="124" mass="13985">MIESQALVALKSNDSLIIKTNNIISYASLQESKLSFDVWDVSAESYEGKMVIFATVRVPEMAERLNQVWQVGSAVSGCIPDRHDMADANKILRECWSLWLLVVLPLFLFLLQNNPLTILGFLEL</sequence>